<sequence length="329" mass="37278">MQVHLRFFPLAGCLLILLSFLSLHTAIHHIKGNPVTIQTCSTVVIHSISTQLCFSSKSEEVALKRSIGDKGIQIRVDKDRLAVNDDKRNLVITGVAGEIRHFHAVNRLVWSLRDTGSQAEVAIFHPDSDNFDPNLYEKRFGGVFTVPYKKSDRQFELERFLHFADWMDVTHTIGDCRFHRQWIGCLYGGEDQLPKSMMESNRICAGASYGNVAGMKKYFRLLADKIKETGCNDQGIHNWLYYTGVFEKEGIKVRVDQYEDAIVGNMATVPEVTLNAKGQVLNGKGQPYTVLHAFKWGNHCPRYMKDFGPTLANDTRIVEVDPRPLSIFN</sequence>
<feature type="signal peptide" evidence="1">
    <location>
        <begin position="1"/>
        <end position="26"/>
    </location>
</feature>
<feature type="chain" id="PRO_5012146776" evidence="1">
    <location>
        <begin position="27"/>
        <end position="329"/>
    </location>
</feature>
<protein>
    <submittedName>
        <fullName evidence="2">Uncharacterized protein</fullName>
    </submittedName>
</protein>
<keyword evidence="3" id="KW-1185">Reference proteome</keyword>
<gene>
    <name evidence="2" type="ORF">BCR33DRAFT_712964</name>
</gene>
<reference evidence="2 3" key="1">
    <citation type="submission" date="2016-07" db="EMBL/GenBank/DDBJ databases">
        <title>Pervasive Adenine N6-methylation of Active Genes in Fungi.</title>
        <authorList>
            <consortium name="DOE Joint Genome Institute"/>
            <person name="Mondo S.J."/>
            <person name="Dannebaum R.O."/>
            <person name="Kuo R.C."/>
            <person name="Labutti K."/>
            <person name="Haridas S."/>
            <person name="Kuo A."/>
            <person name="Salamov A."/>
            <person name="Ahrendt S.R."/>
            <person name="Lipzen A."/>
            <person name="Sullivan W."/>
            <person name="Andreopoulos W.B."/>
            <person name="Clum A."/>
            <person name="Lindquist E."/>
            <person name="Daum C."/>
            <person name="Ramamoorthy G.K."/>
            <person name="Gryganskyi A."/>
            <person name="Culley D."/>
            <person name="Magnuson J.K."/>
            <person name="James T.Y."/>
            <person name="O'Malley M.A."/>
            <person name="Stajich J.E."/>
            <person name="Spatafora J.W."/>
            <person name="Visel A."/>
            <person name="Grigoriev I.V."/>
        </authorList>
    </citation>
    <scope>NUCLEOTIDE SEQUENCE [LARGE SCALE GENOMIC DNA]</scope>
    <source>
        <strain evidence="2 3">JEL800</strain>
    </source>
</reference>
<evidence type="ECO:0000313" key="2">
    <source>
        <dbReference type="EMBL" id="ORY51034.1"/>
    </source>
</evidence>
<keyword evidence="1" id="KW-0732">Signal</keyword>
<proteinExistence type="predicted"/>
<organism evidence="2 3">
    <name type="scientific">Rhizoclosmatium globosum</name>
    <dbReference type="NCBI Taxonomy" id="329046"/>
    <lineage>
        <taxon>Eukaryota</taxon>
        <taxon>Fungi</taxon>
        <taxon>Fungi incertae sedis</taxon>
        <taxon>Chytridiomycota</taxon>
        <taxon>Chytridiomycota incertae sedis</taxon>
        <taxon>Chytridiomycetes</taxon>
        <taxon>Chytridiales</taxon>
        <taxon>Chytriomycetaceae</taxon>
        <taxon>Rhizoclosmatium</taxon>
    </lineage>
</organism>
<evidence type="ECO:0000313" key="3">
    <source>
        <dbReference type="Proteomes" id="UP000193642"/>
    </source>
</evidence>
<dbReference type="AlphaFoldDB" id="A0A1Y2CW41"/>
<dbReference type="Proteomes" id="UP000193642">
    <property type="component" value="Unassembled WGS sequence"/>
</dbReference>
<dbReference type="OrthoDB" id="4155711at2759"/>
<name>A0A1Y2CW41_9FUNG</name>
<comment type="caution">
    <text evidence="2">The sequence shown here is derived from an EMBL/GenBank/DDBJ whole genome shotgun (WGS) entry which is preliminary data.</text>
</comment>
<accession>A0A1Y2CW41</accession>
<evidence type="ECO:0000256" key="1">
    <source>
        <dbReference type="SAM" id="SignalP"/>
    </source>
</evidence>
<dbReference type="EMBL" id="MCGO01000006">
    <property type="protein sequence ID" value="ORY51034.1"/>
    <property type="molecule type" value="Genomic_DNA"/>
</dbReference>